<protein>
    <submittedName>
        <fullName evidence="1">Uncharacterized protein</fullName>
    </submittedName>
</protein>
<comment type="caution">
    <text evidence="1">The sequence shown here is derived from an EMBL/GenBank/DDBJ whole genome shotgun (WGS) entry which is preliminary data.</text>
</comment>
<evidence type="ECO:0000313" key="2">
    <source>
        <dbReference type="Proteomes" id="UP001174909"/>
    </source>
</evidence>
<proteinExistence type="predicted"/>
<evidence type="ECO:0000313" key="1">
    <source>
        <dbReference type="EMBL" id="CAI8028912.1"/>
    </source>
</evidence>
<dbReference type="EMBL" id="CASHTH010002369">
    <property type="protein sequence ID" value="CAI8028912.1"/>
    <property type="molecule type" value="Genomic_DNA"/>
</dbReference>
<dbReference type="Proteomes" id="UP001174909">
    <property type="component" value="Unassembled WGS sequence"/>
</dbReference>
<reference evidence="1" key="1">
    <citation type="submission" date="2023-03" db="EMBL/GenBank/DDBJ databases">
        <authorList>
            <person name="Steffen K."/>
            <person name="Cardenas P."/>
        </authorList>
    </citation>
    <scope>NUCLEOTIDE SEQUENCE</scope>
</reference>
<keyword evidence="2" id="KW-1185">Reference proteome</keyword>
<name>A0AA35SGX2_GEOBA</name>
<accession>A0AA35SGX2</accession>
<organism evidence="1 2">
    <name type="scientific">Geodia barretti</name>
    <name type="common">Barrett's horny sponge</name>
    <dbReference type="NCBI Taxonomy" id="519541"/>
    <lineage>
        <taxon>Eukaryota</taxon>
        <taxon>Metazoa</taxon>
        <taxon>Porifera</taxon>
        <taxon>Demospongiae</taxon>
        <taxon>Heteroscleromorpha</taxon>
        <taxon>Tetractinellida</taxon>
        <taxon>Astrophorina</taxon>
        <taxon>Geodiidae</taxon>
        <taxon>Geodia</taxon>
    </lineage>
</organism>
<dbReference type="AlphaFoldDB" id="A0AA35SGX2"/>
<gene>
    <name evidence="1" type="ORF">GBAR_LOCUS16443</name>
</gene>
<sequence>MNDVPESVESSVLSLISRRSWTCGASSLPYAAVAIKHPPGGVVSSGMSGTTSSGVSGMTPSSAMVSDAEKYVPASVHEPSLMSQTS</sequence>